<gene>
    <name evidence="1" type="ORF">K5V21_02525</name>
</gene>
<dbReference type="PANTHER" id="PTHR34817">
    <property type="entry name" value="NUCLEOTIDYLTRANSFERASE"/>
    <property type="match status" value="1"/>
</dbReference>
<name>A0ABS7KUR4_CLOSR</name>
<dbReference type="Proteomes" id="UP001299068">
    <property type="component" value="Unassembled WGS sequence"/>
</dbReference>
<dbReference type="PANTHER" id="PTHR34817:SF1">
    <property type="entry name" value="NUCLEOTIDYLTRANSFERASE"/>
    <property type="match status" value="1"/>
</dbReference>
<comment type="caution">
    <text evidence="1">The sequence shown here is derived from an EMBL/GenBank/DDBJ whole genome shotgun (WGS) entry which is preliminary data.</text>
</comment>
<protein>
    <submittedName>
        <fullName evidence="1">Nucleotidyltransferase domain-containing protein</fullName>
    </submittedName>
</protein>
<evidence type="ECO:0000313" key="2">
    <source>
        <dbReference type="Proteomes" id="UP001299068"/>
    </source>
</evidence>
<keyword evidence="2" id="KW-1185">Reference proteome</keyword>
<evidence type="ECO:0000313" key="1">
    <source>
        <dbReference type="EMBL" id="MBY0754322.1"/>
    </source>
</evidence>
<dbReference type="RefSeq" id="WP_221858869.1">
    <property type="nucleotide sequence ID" value="NZ_JAIKTU010000002.1"/>
</dbReference>
<dbReference type="Pfam" id="PF10127">
    <property type="entry name" value="RlaP"/>
    <property type="match status" value="1"/>
</dbReference>
<reference evidence="1 2" key="1">
    <citation type="journal article" date="2021" name="Cell Host Microbe">
        <title>in vivo commensal control of Clostridioides difficile virulence.</title>
        <authorList>
            <person name="Girinathan B.P."/>
            <person name="Dibenedetto N."/>
            <person name="Worley J.N."/>
            <person name="Peltier J."/>
            <person name="Arrieta-Ortiz M.L."/>
            <person name="Rupa Christinal Immanuel S."/>
            <person name="Lavin R."/>
            <person name="Delaney M.L."/>
            <person name="Cummins C."/>
            <person name="Hoffmann M."/>
            <person name="Luo Y."/>
            <person name="Gonzalez-Escalona N."/>
            <person name="Allard M."/>
            <person name="Onderdonk A.B."/>
            <person name="Gerber G.K."/>
            <person name="Sonenshein A.L."/>
            <person name="Baliga N."/>
            <person name="Dupuy B."/>
            <person name="Bry L."/>
        </authorList>
    </citation>
    <scope>NUCLEOTIDE SEQUENCE [LARGE SCALE GENOMIC DNA]</scope>
    <source>
        <strain evidence="1 2">DSM 599</strain>
    </source>
</reference>
<dbReference type="EMBL" id="JAIKTU010000002">
    <property type="protein sequence ID" value="MBY0754322.1"/>
    <property type="molecule type" value="Genomic_DNA"/>
</dbReference>
<proteinExistence type="predicted"/>
<sequence>MNIKDMKDKINSKEYDILRNKKELGDNIILLTTGGSYAYGTDIHTKEHESDFDVRGICLNTYEEILIMNCIDRPYEDKELDLVIYPLKQIINLLVNVNPNVIEMLGTKDEHLFIQSKEGKLIRDNRELFLSQKAYASFGGYAIQQLRRLQNALARDEYPREEKERHILGSIEKQMSTFEDRYKGLSNERLKLYIDSNKNTNSQKEILIDFNLKGYPLRDLKGMLSEMNMVVRDYDKLNKRNSKKDTLHLNKHSMHLVRLLIMGKEILEGKGINTYREKDRELLLDIRNGMYTYNEIFSIVDKLEKDFKYAYENTALPEKACINEIKELTIEINKSVVKSFESV</sequence>
<accession>A0ABS7KUR4</accession>
<organism evidence="1 2">
    <name type="scientific">Clostridium sardiniense</name>
    <name type="common">Clostridium absonum</name>
    <dbReference type="NCBI Taxonomy" id="29369"/>
    <lineage>
        <taxon>Bacteria</taxon>
        <taxon>Bacillati</taxon>
        <taxon>Bacillota</taxon>
        <taxon>Clostridia</taxon>
        <taxon>Eubacteriales</taxon>
        <taxon>Clostridiaceae</taxon>
        <taxon>Clostridium</taxon>
    </lineage>
</organism>
<dbReference type="InterPro" id="IPR018775">
    <property type="entry name" value="RlaP"/>
</dbReference>